<proteinExistence type="predicted"/>
<dbReference type="GO" id="GO:0051537">
    <property type="term" value="F:2 iron, 2 sulfur cluster binding"/>
    <property type="evidence" value="ECO:0007669"/>
    <property type="project" value="UniProtKB-KW"/>
</dbReference>
<dbReference type="KEGG" id="toy:FO059_16350"/>
<sequence length="399" mass="45497">MTVSEEVRGAADTVVDEVREIESGGNPERFARGWHCLGLAKDFRDGTPHSVEAFGGKLVVWQDTKGELNVLDSYCRHMGGDLSQGTVKGDEIACPFHDWRWGGDGKCKEIPYAKRVPMRARTQNWPTLERNGQLYVWNDPEGGKPTEEETIPEIEGYGSDKWTDWNWSSVLIEGTNCRELVDNVVDMAHFFYVHLNQPLHFRNIFEDHIATQEMSFKPRADMAGEDYVNFGEESVTQSTASYFGPSYMINRLTAQDGLEVILINCHVPVRPDAFRLQYGVMVSKLPGMSDEEAQALAEQFGNGTMETFEQDVQIWDTKARIDNPLLCEDDGPVYQLRRWYEQFYVDRDDITEDMVRRFEFDVDVTKANEYWDREVAENVERKRAEKQQKATAGSGAAGA</sequence>
<keyword evidence="7" id="KW-0411">Iron-sulfur</keyword>
<feature type="domain" description="Rieske" evidence="11">
    <location>
        <begin position="34"/>
        <end position="136"/>
    </location>
</feature>
<evidence type="ECO:0000256" key="9">
    <source>
        <dbReference type="ARBA" id="ARBA00030944"/>
    </source>
</evidence>
<dbReference type="Proteomes" id="UP000317344">
    <property type="component" value="Chromosome"/>
</dbReference>
<keyword evidence="8" id="KW-0443">Lipid metabolism</keyword>
<dbReference type="Gene3D" id="3.90.380.10">
    <property type="entry name" value="Naphthalene 1,2-dioxygenase Alpha Subunit, Chain A, domain 1"/>
    <property type="match status" value="1"/>
</dbReference>
<dbReference type="RefSeq" id="WP_143910010.1">
    <property type="nucleotide sequence ID" value="NZ_CP041765.1"/>
</dbReference>
<evidence type="ECO:0000256" key="2">
    <source>
        <dbReference type="ARBA" id="ARBA00022714"/>
    </source>
</evidence>
<dbReference type="InterPro" id="IPR045605">
    <property type="entry name" value="KshA-like_C"/>
</dbReference>
<dbReference type="GO" id="GO:0016705">
    <property type="term" value="F:oxidoreductase activity, acting on paired donors, with incorporation or reduction of molecular oxygen"/>
    <property type="evidence" value="ECO:0007669"/>
    <property type="project" value="UniProtKB-ARBA"/>
</dbReference>
<organism evidence="12 13">
    <name type="scientific">Tomitella fengzijianii</name>
    <dbReference type="NCBI Taxonomy" id="2597660"/>
    <lineage>
        <taxon>Bacteria</taxon>
        <taxon>Bacillati</taxon>
        <taxon>Actinomycetota</taxon>
        <taxon>Actinomycetes</taxon>
        <taxon>Mycobacteriales</taxon>
        <taxon>Tomitella</taxon>
    </lineage>
</organism>
<dbReference type="AlphaFoldDB" id="A0A516X6C5"/>
<dbReference type="InterPro" id="IPR017941">
    <property type="entry name" value="Rieske_2Fe-2S"/>
</dbReference>
<dbReference type="InterPro" id="IPR050584">
    <property type="entry name" value="Cholesterol_7-desaturase"/>
</dbReference>
<keyword evidence="2" id="KW-0001">2Fe-2S</keyword>
<keyword evidence="8" id="KW-0753">Steroid metabolism</keyword>
<protein>
    <recommendedName>
        <fullName evidence="9">Rieske-type oxygenase</fullName>
    </recommendedName>
</protein>
<accession>A0A516X6C5</accession>
<gene>
    <name evidence="12" type="ORF">FO059_16350</name>
</gene>
<dbReference type="InterPro" id="IPR036922">
    <property type="entry name" value="Rieske_2Fe-2S_sf"/>
</dbReference>
<comment type="cofactor">
    <cofactor evidence="1">
        <name>Fe cation</name>
        <dbReference type="ChEBI" id="CHEBI:24875"/>
    </cofactor>
</comment>
<evidence type="ECO:0000256" key="4">
    <source>
        <dbReference type="ARBA" id="ARBA00022963"/>
    </source>
</evidence>
<dbReference type="EMBL" id="CP041765">
    <property type="protein sequence ID" value="QDQ98605.1"/>
    <property type="molecule type" value="Genomic_DNA"/>
</dbReference>
<dbReference type="PROSITE" id="PS51296">
    <property type="entry name" value="RIESKE"/>
    <property type="match status" value="1"/>
</dbReference>
<keyword evidence="13" id="KW-1185">Reference proteome</keyword>
<evidence type="ECO:0000256" key="5">
    <source>
        <dbReference type="ARBA" id="ARBA00023002"/>
    </source>
</evidence>
<comment type="subunit">
    <text evidence="10">Homotrimer. The two-component system 3-ketosteroid-9-alpha-monooxygenase is composed of an oxygenase component KshA and a reductase component KshB.</text>
</comment>
<dbReference type="SUPFAM" id="SSF50022">
    <property type="entry name" value="ISP domain"/>
    <property type="match status" value="1"/>
</dbReference>
<dbReference type="GO" id="GO:0004497">
    <property type="term" value="F:monooxygenase activity"/>
    <property type="evidence" value="ECO:0007669"/>
    <property type="project" value="UniProtKB-ARBA"/>
</dbReference>
<dbReference type="GO" id="GO:0016042">
    <property type="term" value="P:lipid catabolic process"/>
    <property type="evidence" value="ECO:0007669"/>
    <property type="project" value="UniProtKB-KW"/>
</dbReference>
<dbReference type="Pfam" id="PF00355">
    <property type="entry name" value="Rieske"/>
    <property type="match status" value="1"/>
</dbReference>
<dbReference type="SUPFAM" id="SSF55961">
    <property type="entry name" value="Bet v1-like"/>
    <property type="match status" value="1"/>
</dbReference>
<reference evidence="12 13" key="1">
    <citation type="submission" date="2019-07" db="EMBL/GenBank/DDBJ databases">
        <title>Tomitella cavernea sp. nov., an actinomycete isolated from soil.</title>
        <authorList>
            <person name="Cheng J."/>
        </authorList>
    </citation>
    <scope>NUCLEOTIDE SEQUENCE [LARGE SCALE GENOMIC DNA]</scope>
    <source>
        <strain evidence="12 13">HY188</strain>
    </source>
</reference>
<dbReference type="PANTHER" id="PTHR21266">
    <property type="entry name" value="IRON-SULFUR DOMAIN CONTAINING PROTEIN"/>
    <property type="match status" value="1"/>
</dbReference>
<dbReference type="GO" id="GO:0008203">
    <property type="term" value="P:cholesterol metabolic process"/>
    <property type="evidence" value="ECO:0007669"/>
    <property type="project" value="InterPro"/>
</dbReference>
<keyword evidence="3" id="KW-0479">Metal-binding</keyword>
<evidence type="ECO:0000256" key="10">
    <source>
        <dbReference type="ARBA" id="ARBA00046982"/>
    </source>
</evidence>
<reference evidence="12 13" key="2">
    <citation type="submission" date="2019-07" db="EMBL/GenBank/DDBJ databases">
        <authorList>
            <person name="Huang Y."/>
        </authorList>
    </citation>
    <scope>NUCLEOTIDE SEQUENCE [LARGE SCALE GENOMIC DNA]</scope>
    <source>
        <strain evidence="12 13">HY188</strain>
    </source>
</reference>
<evidence type="ECO:0000256" key="3">
    <source>
        <dbReference type="ARBA" id="ARBA00022723"/>
    </source>
</evidence>
<keyword evidence="5" id="KW-0560">Oxidoreductase</keyword>
<evidence type="ECO:0000313" key="13">
    <source>
        <dbReference type="Proteomes" id="UP000317344"/>
    </source>
</evidence>
<evidence type="ECO:0000259" key="11">
    <source>
        <dbReference type="PROSITE" id="PS51296"/>
    </source>
</evidence>
<evidence type="ECO:0000256" key="6">
    <source>
        <dbReference type="ARBA" id="ARBA00023004"/>
    </source>
</evidence>
<keyword evidence="4" id="KW-0442">Lipid degradation</keyword>
<dbReference type="GO" id="GO:0046872">
    <property type="term" value="F:metal ion binding"/>
    <property type="evidence" value="ECO:0007669"/>
    <property type="project" value="UniProtKB-KW"/>
</dbReference>
<evidence type="ECO:0000256" key="1">
    <source>
        <dbReference type="ARBA" id="ARBA00001962"/>
    </source>
</evidence>
<evidence type="ECO:0000256" key="7">
    <source>
        <dbReference type="ARBA" id="ARBA00023014"/>
    </source>
</evidence>
<dbReference type="OrthoDB" id="5243643at2"/>
<evidence type="ECO:0000313" key="12">
    <source>
        <dbReference type="EMBL" id="QDQ98605.1"/>
    </source>
</evidence>
<evidence type="ECO:0000256" key="8">
    <source>
        <dbReference type="ARBA" id="ARBA00023221"/>
    </source>
</evidence>
<keyword evidence="6" id="KW-0408">Iron</keyword>
<name>A0A516X6C5_9ACTN</name>
<dbReference type="Gene3D" id="2.102.10.10">
    <property type="entry name" value="Rieske [2Fe-2S] iron-sulphur domain"/>
    <property type="match status" value="1"/>
</dbReference>
<dbReference type="Pfam" id="PF19298">
    <property type="entry name" value="KshA_C"/>
    <property type="match status" value="1"/>
</dbReference>
<dbReference type="PANTHER" id="PTHR21266:SF60">
    <property type="entry name" value="3-KETOSTEROID-9-ALPHA-MONOOXYGENASE, OXYGENASE COMPONENT"/>
    <property type="match status" value="1"/>
</dbReference>
<dbReference type="CDD" id="cd03531">
    <property type="entry name" value="Rieske_RO_Alpha_KSH"/>
    <property type="match status" value="1"/>
</dbReference>